<evidence type="ECO:0000256" key="1">
    <source>
        <dbReference type="SAM" id="MobiDB-lite"/>
    </source>
</evidence>
<name>A0A9P4I9D1_9PEZI</name>
<feature type="region of interest" description="Disordered" evidence="1">
    <location>
        <begin position="337"/>
        <end position="362"/>
    </location>
</feature>
<organism evidence="3 4">
    <name type="scientific">Rhizodiscina lignyota</name>
    <dbReference type="NCBI Taxonomy" id="1504668"/>
    <lineage>
        <taxon>Eukaryota</taxon>
        <taxon>Fungi</taxon>
        <taxon>Dikarya</taxon>
        <taxon>Ascomycota</taxon>
        <taxon>Pezizomycotina</taxon>
        <taxon>Dothideomycetes</taxon>
        <taxon>Pleosporomycetidae</taxon>
        <taxon>Aulographales</taxon>
        <taxon>Rhizodiscinaceae</taxon>
        <taxon>Rhizodiscina</taxon>
    </lineage>
</organism>
<evidence type="ECO:0000313" key="4">
    <source>
        <dbReference type="Proteomes" id="UP000799772"/>
    </source>
</evidence>
<sequence>MSIDRRWKSPGLRLPSYYLPASHYQPPDTPLLIILFAFIYLSTLPPTLLLQFLPLPTALLLSAVASFILLPASLTLLPASFTFLPASLLASAARFILLRTSLLLSAVASFTLLPASIQHSVSQKMPPINITLNLSDEQAQCLLAFLGLNQSAPENATPTPTADRATTITASTPATTSTAATKANTLNSSSPVKKESVDLIDLTGANTNSSSSKGLKRKATDSFVVSSEDEDEDEDDDDDEENYDAPKGPSKRRKANSREAAVVGSLGGRYKPLAAPEPSRAVPFHEIAVLRGTHGQKQLFHNEETDDTHELFWSETHNGWVEHSSLLPPATPCFHVPGVQQGRPENTSGSDSPFLDDDNATDDELDADIDRKQYKSLALGLQPHPLAKRNAKAIAKRFKAFLPVKVNDTRTIPSILPTAKVYVRCWIPVKLSTLPVTREPSALGTGMQIVSMMRRSAAPKKENRDKDGSYFFPAARKVERMAEMFSKDFRRSPLHYTR</sequence>
<reference evidence="3" key="1">
    <citation type="journal article" date="2020" name="Stud. Mycol.">
        <title>101 Dothideomycetes genomes: a test case for predicting lifestyles and emergence of pathogens.</title>
        <authorList>
            <person name="Haridas S."/>
            <person name="Albert R."/>
            <person name="Binder M."/>
            <person name="Bloem J."/>
            <person name="Labutti K."/>
            <person name="Salamov A."/>
            <person name="Andreopoulos B."/>
            <person name="Baker S."/>
            <person name="Barry K."/>
            <person name="Bills G."/>
            <person name="Bluhm B."/>
            <person name="Cannon C."/>
            <person name="Castanera R."/>
            <person name="Culley D."/>
            <person name="Daum C."/>
            <person name="Ezra D."/>
            <person name="Gonzalez J."/>
            <person name="Henrissat B."/>
            <person name="Kuo A."/>
            <person name="Liang C."/>
            <person name="Lipzen A."/>
            <person name="Lutzoni F."/>
            <person name="Magnuson J."/>
            <person name="Mondo S."/>
            <person name="Nolan M."/>
            <person name="Ohm R."/>
            <person name="Pangilinan J."/>
            <person name="Park H.-J."/>
            <person name="Ramirez L."/>
            <person name="Alfaro M."/>
            <person name="Sun H."/>
            <person name="Tritt A."/>
            <person name="Yoshinaga Y."/>
            <person name="Zwiers L.-H."/>
            <person name="Turgeon B."/>
            <person name="Goodwin S."/>
            <person name="Spatafora J."/>
            <person name="Crous P."/>
            <person name="Grigoriev I."/>
        </authorList>
    </citation>
    <scope>NUCLEOTIDE SEQUENCE</scope>
    <source>
        <strain evidence="3">CBS 133067</strain>
    </source>
</reference>
<comment type="caution">
    <text evidence="3">The sequence shown here is derived from an EMBL/GenBank/DDBJ whole genome shotgun (WGS) entry which is preliminary data.</text>
</comment>
<keyword evidence="2" id="KW-0472">Membrane</keyword>
<feature type="compositionally biased region" description="Acidic residues" evidence="1">
    <location>
        <begin position="227"/>
        <end position="243"/>
    </location>
</feature>
<feature type="compositionally biased region" description="Polar residues" evidence="1">
    <location>
        <begin position="204"/>
        <end position="213"/>
    </location>
</feature>
<evidence type="ECO:0000256" key="2">
    <source>
        <dbReference type="SAM" id="Phobius"/>
    </source>
</evidence>
<dbReference type="Proteomes" id="UP000799772">
    <property type="component" value="Unassembled WGS sequence"/>
</dbReference>
<evidence type="ECO:0000313" key="3">
    <source>
        <dbReference type="EMBL" id="KAF2097596.1"/>
    </source>
</evidence>
<proteinExistence type="predicted"/>
<dbReference type="AlphaFoldDB" id="A0A9P4I9D1"/>
<feature type="transmembrane region" description="Helical" evidence="2">
    <location>
        <begin position="96"/>
        <end position="117"/>
    </location>
</feature>
<feature type="region of interest" description="Disordered" evidence="1">
    <location>
        <begin position="154"/>
        <end position="259"/>
    </location>
</feature>
<feature type="transmembrane region" description="Helical" evidence="2">
    <location>
        <begin position="31"/>
        <end position="53"/>
    </location>
</feature>
<feature type="transmembrane region" description="Helical" evidence="2">
    <location>
        <begin position="59"/>
        <end position="84"/>
    </location>
</feature>
<feature type="compositionally biased region" description="Low complexity" evidence="1">
    <location>
        <begin position="156"/>
        <end position="190"/>
    </location>
</feature>
<keyword evidence="2" id="KW-0812">Transmembrane</keyword>
<keyword evidence="2" id="KW-1133">Transmembrane helix</keyword>
<gene>
    <name evidence="3" type="ORF">NA57DRAFT_58171</name>
</gene>
<protein>
    <submittedName>
        <fullName evidence="3">Uncharacterized protein</fullName>
    </submittedName>
</protein>
<accession>A0A9P4I9D1</accession>
<keyword evidence="4" id="KW-1185">Reference proteome</keyword>
<dbReference type="EMBL" id="ML978128">
    <property type="protein sequence ID" value="KAF2097596.1"/>
    <property type="molecule type" value="Genomic_DNA"/>
</dbReference>